<evidence type="ECO:0000256" key="3">
    <source>
        <dbReference type="ARBA" id="ARBA00020150"/>
    </source>
</evidence>
<feature type="transmembrane region" description="Helical" evidence="9">
    <location>
        <begin position="319"/>
        <end position="339"/>
    </location>
</feature>
<gene>
    <name evidence="10" type="primary">sdcS</name>
    <name evidence="10" type="ORF">MCCS_21490</name>
</gene>
<protein>
    <recommendedName>
        <fullName evidence="3">Sodium-dependent dicarboxylate transporter SdcS</fullName>
    </recommendedName>
    <alternativeName>
        <fullName evidence="8">Na(+)/dicarboxylate symporter</fullName>
    </alternativeName>
</protein>
<dbReference type="PANTHER" id="PTHR10283">
    <property type="entry name" value="SOLUTE CARRIER FAMILY 13 MEMBER"/>
    <property type="match status" value="1"/>
</dbReference>
<feature type="transmembrane region" description="Helical" evidence="9">
    <location>
        <begin position="67"/>
        <end position="88"/>
    </location>
</feature>
<evidence type="ECO:0000313" key="11">
    <source>
        <dbReference type="Proteomes" id="UP000194154"/>
    </source>
</evidence>
<dbReference type="OrthoDB" id="9766267at2"/>
<evidence type="ECO:0000256" key="4">
    <source>
        <dbReference type="ARBA" id="ARBA00022692"/>
    </source>
</evidence>
<feature type="transmembrane region" description="Helical" evidence="9">
    <location>
        <begin position="238"/>
        <end position="260"/>
    </location>
</feature>
<feature type="transmembrane region" description="Helical" evidence="9">
    <location>
        <begin position="447"/>
        <end position="469"/>
    </location>
</feature>
<proteinExistence type="inferred from homology"/>
<keyword evidence="7 9" id="KW-0472">Membrane</keyword>
<feature type="transmembrane region" description="Helical" evidence="9">
    <location>
        <begin position="145"/>
        <end position="177"/>
    </location>
</feature>
<dbReference type="GeneID" id="35296232"/>
<organism evidence="10 11">
    <name type="scientific">Macrococcoides canis</name>
    <dbReference type="NCBI Taxonomy" id="1855823"/>
    <lineage>
        <taxon>Bacteria</taxon>
        <taxon>Bacillati</taxon>
        <taxon>Bacillota</taxon>
        <taxon>Bacilli</taxon>
        <taxon>Bacillales</taxon>
        <taxon>Staphylococcaceae</taxon>
        <taxon>Macrococcoides</taxon>
    </lineage>
</organism>
<dbReference type="KEGG" id="mcak:MCCS_21490"/>
<keyword evidence="4 9" id="KW-0812">Transmembrane</keyword>
<dbReference type="EMBL" id="CP021059">
    <property type="protein sequence ID" value="ARQ07738.1"/>
    <property type="molecule type" value="Genomic_DNA"/>
</dbReference>
<dbReference type="CDD" id="cd01115">
    <property type="entry name" value="SLC13_permease"/>
    <property type="match status" value="1"/>
</dbReference>
<evidence type="ECO:0000256" key="5">
    <source>
        <dbReference type="ARBA" id="ARBA00022847"/>
    </source>
</evidence>
<evidence type="ECO:0000256" key="8">
    <source>
        <dbReference type="ARBA" id="ARBA00031174"/>
    </source>
</evidence>
<dbReference type="InterPro" id="IPR001898">
    <property type="entry name" value="SLC13A/DASS"/>
</dbReference>
<comment type="subcellular location">
    <subcellularLocation>
        <location evidence="1">Membrane</location>
        <topology evidence="1">Multi-pass membrane protein</topology>
    </subcellularLocation>
</comment>
<dbReference type="Proteomes" id="UP000194154">
    <property type="component" value="Chromosome"/>
</dbReference>
<dbReference type="GO" id="GO:0005886">
    <property type="term" value="C:plasma membrane"/>
    <property type="evidence" value="ECO:0007669"/>
    <property type="project" value="TreeGrafter"/>
</dbReference>
<evidence type="ECO:0000256" key="7">
    <source>
        <dbReference type="ARBA" id="ARBA00023136"/>
    </source>
</evidence>
<keyword evidence="5" id="KW-0769">Symport</keyword>
<feature type="transmembrane region" description="Helical" evidence="9">
    <location>
        <begin position="100"/>
        <end position="121"/>
    </location>
</feature>
<dbReference type="GO" id="GO:0015293">
    <property type="term" value="F:symporter activity"/>
    <property type="evidence" value="ECO:0007669"/>
    <property type="project" value="UniProtKB-KW"/>
</dbReference>
<keyword evidence="5" id="KW-0813">Transport</keyword>
<dbReference type="GO" id="GO:0008514">
    <property type="term" value="F:organic anion transmembrane transporter activity"/>
    <property type="evidence" value="ECO:0007669"/>
    <property type="project" value="UniProtKB-ARBA"/>
</dbReference>
<evidence type="ECO:0000256" key="6">
    <source>
        <dbReference type="ARBA" id="ARBA00022989"/>
    </source>
</evidence>
<feature type="transmembrane region" description="Helical" evidence="9">
    <location>
        <begin position="359"/>
        <end position="376"/>
    </location>
</feature>
<evidence type="ECO:0000256" key="1">
    <source>
        <dbReference type="ARBA" id="ARBA00004141"/>
    </source>
</evidence>
<feature type="transmembrane region" description="Helical" evidence="9">
    <location>
        <begin position="422"/>
        <end position="441"/>
    </location>
</feature>
<name>A0A1W7ADQ9_9STAP</name>
<feature type="transmembrane region" description="Helical" evidence="9">
    <location>
        <begin position="198"/>
        <end position="218"/>
    </location>
</feature>
<dbReference type="NCBIfam" id="TIGR00785">
    <property type="entry name" value="dass"/>
    <property type="match status" value="1"/>
</dbReference>
<comment type="similarity">
    <text evidence="2">Belongs to the SLC13A/DASS transporter (TC 2.A.47) family. NADC subfamily.</text>
</comment>
<dbReference type="GO" id="GO:1905039">
    <property type="term" value="P:carboxylic acid transmembrane transport"/>
    <property type="evidence" value="ECO:0007669"/>
    <property type="project" value="UniProtKB-ARBA"/>
</dbReference>
<dbReference type="AlphaFoldDB" id="A0A1W7ADQ9"/>
<reference evidence="10 11" key="1">
    <citation type="journal article" date="2017" name="Int. J. Syst. Evol. Microbiol.">
        <title>Macrococcus canis sp. nov., a skin bacterium associated with infections in dogs.</title>
        <authorList>
            <person name="Gobeli Brawand S."/>
            <person name="Cotting K."/>
            <person name="Gomez-Sanz E."/>
            <person name="Collaud A."/>
            <person name="Thomann A."/>
            <person name="Brodard I."/>
            <person name="Rodriguez-Campos S."/>
            <person name="Strauss C."/>
            <person name="Perreten V."/>
        </authorList>
    </citation>
    <scope>NUCLEOTIDE SEQUENCE [LARGE SCALE GENOMIC DNA]</scope>
    <source>
        <strain evidence="10 11">KM45013</strain>
    </source>
</reference>
<dbReference type="STRING" id="1855823.MCCS_21490"/>
<keyword evidence="11" id="KW-1185">Reference proteome</keyword>
<feature type="transmembrane region" description="Helical" evidence="9">
    <location>
        <begin position="388"/>
        <end position="410"/>
    </location>
</feature>
<evidence type="ECO:0000256" key="2">
    <source>
        <dbReference type="ARBA" id="ARBA00006772"/>
    </source>
</evidence>
<dbReference type="RefSeq" id="WP_086043274.1">
    <property type="nucleotide sequence ID" value="NZ_CBCRZA010000007.1"/>
</dbReference>
<dbReference type="PANTHER" id="PTHR10283:SF82">
    <property type="entry name" value="SOLUTE CARRIER FAMILY 13 MEMBER 2"/>
    <property type="match status" value="1"/>
</dbReference>
<evidence type="ECO:0000313" key="10">
    <source>
        <dbReference type="EMBL" id="ARQ07738.1"/>
    </source>
</evidence>
<dbReference type="Pfam" id="PF00939">
    <property type="entry name" value="Na_sulph_symp"/>
    <property type="match status" value="1"/>
</dbReference>
<sequence>MIMRKSIVASSYLQFFSKKNQTPGYTKVQLIGLILGPLLFLLFNFLIQLEGLTPAARFVLASTLWIATWWITEPIPIPVTSLLPLVLFPMGQIMDSNKVAANYGNDIIFLFMGGFILAIAMEKWNLHTRLALNIINKIGTTTSKIVLGFMMATGVMSMFVSNTAAVMIMIPIGLALIKEAEVLSQNNVSESLQKFEKTLVLAIGYAGTIGGMGTLIGTPPLILLAGQMKAIFGYEVSFGQWMLVGIPSVIVLLLITWAYLNYVAFKTDMTELPGGQAVIERELKKLGKITREEIIILCIFLLAAFLWIIRGFVFVNIPALKMIQDGSIAMFISILLFLIPTKRQQGRIIDWSIAKEIPWGVLLLFGGGLALANAITTSKLDAWLSDQLILLKGLPIILIIAITALFVLFLTEITSNTATATMILPLLAALAISIDVHPLALMVPAAMGANCAFMLPVGTPPNAIVFGTGKVTIREMASAGFWLNLISCVIIVIAVMVLLPIVFGIDISPFPAALK</sequence>
<feature type="transmembrane region" description="Helical" evidence="9">
    <location>
        <begin position="28"/>
        <end position="47"/>
    </location>
</feature>
<feature type="transmembrane region" description="Helical" evidence="9">
    <location>
        <begin position="481"/>
        <end position="505"/>
    </location>
</feature>
<evidence type="ECO:0000256" key="9">
    <source>
        <dbReference type="SAM" id="Phobius"/>
    </source>
</evidence>
<accession>A0A1W7ADQ9</accession>
<keyword evidence="6 9" id="KW-1133">Transmembrane helix</keyword>
<feature type="transmembrane region" description="Helical" evidence="9">
    <location>
        <begin position="294"/>
        <end position="313"/>
    </location>
</feature>